<feature type="transmembrane region" description="Helical" evidence="1">
    <location>
        <begin position="310"/>
        <end position="326"/>
    </location>
</feature>
<sequence length="368" mass="43592">MRITIEIILIWGFVFLGIALTFIENKLTFAKRKKVLFVFICCLILFFTFRTIGLDLPNYYEWYNKTNIANFEELYRNSQYNNFEPFFVVEVFLLKMLNLGFRSFLFINISAPLLVIYRIIIKNTKRVCMYFSVFLVINIFYFDVIRAFFASTIFLLAIMQKNKIKKFSLFVFDYFIHYSTIVATLSYLFMNKKINIKIIVKVFVVSAVIVLFLNVLINNNLFSTFSVGKKFEMYLFADENYNFLSKSHYFLFYTMKIFPTVIAFFMLCFCYKNYKNYNFDEMIIYNYVLIGGVIMVACLGVNALTLGSRLFQMFSLGIFYLIGKTIEMNNNKTVLYGIVCIVFVLYNFIMTLYYMGIFSSESSYYIGF</sequence>
<evidence type="ECO:0000313" key="3">
    <source>
        <dbReference type="Proteomes" id="UP001215087"/>
    </source>
</evidence>
<feature type="transmembrane region" description="Helical" evidence="1">
    <location>
        <begin position="133"/>
        <end position="159"/>
    </location>
</feature>
<reference evidence="2 3" key="1">
    <citation type="submission" date="2023-02" db="EMBL/GenBank/DDBJ databases">
        <title>Comparative genome analysis of Eubacterium limosum species.</title>
        <authorList>
            <person name="Bak J.E."/>
        </authorList>
    </citation>
    <scope>NUCLEOTIDE SEQUENCE [LARGE SCALE GENOMIC DNA]</scope>
    <source>
        <strain evidence="2 3">KGMB01548</strain>
    </source>
</reference>
<feature type="transmembrane region" description="Helical" evidence="1">
    <location>
        <begin position="171"/>
        <end position="189"/>
    </location>
</feature>
<organism evidence="2 3">
    <name type="scientific">Eubacterium limosum</name>
    <dbReference type="NCBI Taxonomy" id="1736"/>
    <lineage>
        <taxon>Bacteria</taxon>
        <taxon>Bacillati</taxon>
        <taxon>Bacillota</taxon>
        <taxon>Clostridia</taxon>
        <taxon>Eubacteriales</taxon>
        <taxon>Eubacteriaceae</taxon>
        <taxon>Eubacterium</taxon>
    </lineage>
</organism>
<feature type="transmembrane region" description="Helical" evidence="1">
    <location>
        <begin position="6"/>
        <end position="23"/>
    </location>
</feature>
<dbReference type="InterPro" id="IPR049458">
    <property type="entry name" value="EpsG-like"/>
</dbReference>
<feature type="transmembrane region" description="Helical" evidence="1">
    <location>
        <begin position="99"/>
        <end position="121"/>
    </location>
</feature>
<protein>
    <submittedName>
        <fullName evidence="2">EpsG family protein</fullName>
    </submittedName>
</protein>
<feature type="transmembrane region" description="Helical" evidence="1">
    <location>
        <begin position="198"/>
        <end position="217"/>
    </location>
</feature>
<accession>A0ABT5ULV2</accession>
<dbReference type="RefSeq" id="WP_227205447.1">
    <property type="nucleotide sequence ID" value="NZ_JAJCLO010000001.1"/>
</dbReference>
<keyword evidence="1" id="KW-1133">Transmembrane helix</keyword>
<keyword evidence="3" id="KW-1185">Reference proteome</keyword>
<evidence type="ECO:0000313" key="2">
    <source>
        <dbReference type="EMBL" id="MDE1469890.1"/>
    </source>
</evidence>
<feature type="transmembrane region" description="Helical" evidence="1">
    <location>
        <begin position="250"/>
        <end position="271"/>
    </location>
</feature>
<dbReference type="EMBL" id="JAQSVD010000003">
    <property type="protein sequence ID" value="MDE1469890.1"/>
    <property type="molecule type" value="Genomic_DNA"/>
</dbReference>
<comment type="caution">
    <text evidence="2">The sequence shown here is derived from an EMBL/GenBank/DDBJ whole genome shotgun (WGS) entry which is preliminary data.</text>
</comment>
<feature type="transmembrane region" description="Helical" evidence="1">
    <location>
        <begin position="35"/>
        <end position="53"/>
    </location>
</feature>
<feature type="transmembrane region" description="Helical" evidence="1">
    <location>
        <begin position="283"/>
        <end position="304"/>
    </location>
</feature>
<keyword evidence="1" id="KW-0812">Transmembrane</keyword>
<dbReference type="Proteomes" id="UP001215087">
    <property type="component" value="Unassembled WGS sequence"/>
</dbReference>
<dbReference type="Pfam" id="PF14897">
    <property type="entry name" value="EpsG"/>
    <property type="match status" value="1"/>
</dbReference>
<name>A0ABT5ULV2_EUBLI</name>
<gene>
    <name evidence="2" type="ORF">PTZ04_06450</name>
</gene>
<evidence type="ECO:0000256" key="1">
    <source>
        <dbReference type="SAM" id="Phobius"/>
    </source>
</evidence>
<proteinExistence type="predicted"/>
<keyword evidence="1" id="KW-0472">Membrane</keyword>
<feature type="transmembrane region" description="Helical" evidence="1">
    <location>
        <begin position="333"/>
        <end position="355"/>
    </location>
</feature>